<evidence type="ECO:0008006" key="4">
    <source>
        <dbReference type="Google" id="ProtNLM"/>
    </source>
</evidence>
<evidence type="ECO:0000256" key="1">
    <source>
        <dbReference type="SAM" id="SignalP"/>
    </source>
</evidence>
<dbReference type="Proteomes" id="UP000320773">
    <property type="component" value="Unassembled WGS sequence"/>
</dbReference>
<dbReference type="RefSeq" id="WP_089079915.1">
    <property type="nucleotide sequence ID" value="NZ_VFPJ01000001.1"/>
</dbReference>
<organism evidence="2 3">
    <name type="scientific">Flavobacterium branchiophilum</name>
    <dbReference type="NCBI Taxonomy" id="55197"/>
    <lineage>
        <taxon>Bacteria</taxon>
        <taxon>Pseudomonadati</taxon>
        <taxon>Bacteroidota</taxon>
        <taxon>Flavobacteriia</taxon>
        <taxon>Flavobacteriales</taxon>
        <taxon>Flavobacteriaceae</taxon>
        <taxon>Flavobacterium</taxon>
    </lineage>
</organism>
<protein>
    <recommendedName>
        <fullName evidence="4">Secretion system C-terminal sorting domain-containing protein</fullName>
    </recommendedName>
</protein>
<feature type="chain" id="PRO_5021841860" description="Secretion system C-terminal sorting domain-containing protein" evidence="1">
    <location>
        <begin position="19"/>
        <end position="534"/>
    </location>
</feature>
<proteinExistence type="predicted"/>
<dbReference type="AlphaFoldDB" id="A0A543G2K8"/>
<accession>A0A543G2K8</accession>
<comment type="caution">
    <text evidence="2">The sequence shown here is derived from an EMBL/GenBank/DDBJ whole genome shotgun (WGS) entry which is preliminary data.</text>
</comment>
<keyword evidence="1" id="KW-0732">Signal</keyword>
<gene>
    <name evidence="2" type="ORF">BC670_1189</name>
</gene>
<name>A0A543G2K8_9FLAO</name>
<reference evidence="2 3" key="1">
    <citation type="submission" date="2019-06" db="EMBL/GenBank/DDBJ databases">
        <title>Genomic Encyclopedia of Archaeal and Bacterial Type Strains, Phase II (KMG-II): from individual species to whole genera.</title>
        <authorList>
            <person name="Goeker M."/>
        </authorList>
    </citation>
    <scope>NUCLEOTIDE SEQUENCE [LARGE SCALE GENOMIC DNA]</scope>
    <source>
        <strain evidence="2 3">DSM 24789</strain>
    </source>
</reference>
<evidence type="ECO:0000313" key="2">
    <source>
        <dbReference type="EMBL" id="TQM40308.1"/>
    </source>
</evidence>
<dbReference type="EMBL" id="VFPJ01000001">
    <property type="protein sequence ID" value="TQM40308.1"/>
    <property type="molecule type" value="Genomic_DNA"/>
</dbReference>
<evidence type="ECO:0000313" key="3">
    <source>
        <dbReference type="Proteomes" id="UP000320773"/>
    </source>
</evidence>
<feature type="signal peptide" evidence="1">
    <location>
        <begin position="1"/>
        <end position="18"/>
    </location>
</feature>
<sequence>MKKISQLLLVLFCLSTKAQTTFNYDVVLTPISVPNLPGLHSYAFGQHNGKWLIIGGRKDGIHARQPFNAFPNAQNNSTIYVVDVATQQVWTASVTALSTGLKEQLQATNFNFYQDEDTLYISDGYAFSATANDHKTFANLTAVDVPNLIAAIVAGTSITPYFKQITHSNFAITGGQLGKIGSTFYLIGGHQFDGRYNPMNHPTFTQTYSNQIRKFSINNSGNSLSFSNYETVTDGVHLHRRDYNLVPQVFPDGTLGYTISSGVFQVSFDLPFLYPVDIKADGHYPQTNFNQYLSHYHSGKVGLYDATSNEMHNLFFGGMSQYYYNGSTLIQDDNVPFVKTISRVSRNGSGALFEYKLPIEMPNLKGSGAEFIPNKNVPHYSNEVIQLAAISEDEFVIGHIYGGILSSSISAFTDNQTSNTSADPTVYEVKLVKNETLSTAAIDGKNPFKVRFSPNPTTKDTIQLGFDMPYAATVNYMITTLDGKVVEEGEIESIQAGKTTMNFSLAKAKNANMVVVTFIFDGKFYVSEKIIKVN</sequence>